<comment type="caution">
    <text evidence="2">The sequence shown here is derived from an EMBL/GenBank/DDBJ whole genome shotgun (WGS) entry which is preliminary data.</text>
</comment>
<reference evidence="3" key="1">
    <citation type="journal article" date="2019" name="Int. J. Syst. Evol. Microbiol.">
        <title>The Global Catalogue of Microorganisms (GCM) 10K type strain sequencing project: providing services to taxonomists for standard genome sequencing and annotation.</title>
        <authorList>
            <consortium name="The Broad Institute Genomics Platform"/>
            <consortium name="The Broad Institute Genome Sequencing Center for Infectious Disease"/>
            <person name="Wu L."/>
            <person name="Ma J."/>
        </authorList>
    </citation>
    <scope>NUCLEOTIDE SEQUENCE [LARGE SCALE GENOMIC DNA]</scope>
    <source>
        <strain evidence="3">JCM 17137</strain>
    </source>
</reference>
<evidence type="ECO:0000313" key="2">
    <source>
        <dbReference type="EMBL" id="GAA3735819.1"/>
    </source>
</evidence>
<evidence type="ECO:0000259" key="1">
    <source>
        <dbReference type="PROSITE" id="PS50943"/>
    </source>
</evidence>
<dbReference type="Gene3D" id="1.10.260.40">
    <property type="entry name" value="lambda repressor-like DNA-binding domains"/>
    <property type="match status" value="1"/>
</dbReference>
<dbReference type="Pfam" id="PF13560">
    <property type="entry name" value="HTH_31"/>
    <property type="match status" value="1"/>
</dbReference>
<organism evidence="2 3">
    <name type="scientific">Salinactinospora qingdaonensis</name>
    <dbReference type="NCBI Taxonomy" id="702744"/>
    <lineage>
        <taxon>Bacteria</taxon>
        <taxon>Bacillati</taxon>
        <taxon>Actinomycetota</taxon>
        <taxon>Actinomycetes</taxon>
        <taxon>Streptosporangiales</taxon>
        <taxon>Nocardiopsidaceae</taxon>
        <taxon>Salinactinospora</taxon>
    </lineage>
</organism>
<dbReference type="SMART" id="SM00530">
    <property type="entry name" value="HTH_XRE"/>
    <property type="match status" value="1"/>
</dbReference>
<keyword evidence="3" id="KW-1185">Reference proteome</keyword>
<proteinExistence type="predicted"/>
<dbReference type="InterPro" id="IPR010982">
    <property type="entry name" value="Lambda_DNA-bd_dom_sf"/>
</dbReference>
<protein>
    <submittedName>
        <fullName evidence="2">Helix-turn-helix transcriptional regulator</fullName>
    </submittedName>
</protein>
<gene>
    <name evidence="2" type="ORF">GCM10022402_15000</name>
</gene>
<dbReference type="PROSITE" id="PS50943">
    <property type="entry name" value="HTH_CROC1"/>
    <property type="match status" value="1"/>
</dbReference>
<dbReference type="CDD" id="cd00093">
    <property type="entry name" value="HTH_XRE"/>
    <property type="match status" value="1"/>
</dbReference>
<evidence type="ECO:0000313" key="3">
    <source>
        <dbReference type="Proteomes" id="UP001500908"/>
    </source>
</evidence>
<feature type="domain" description="HTH cro/C1-type" evidence="1">
    <location>
        <begin position="15"/>
        <end position="69"/>
    </location>
</feature>
<dbReference type="InterPro" id="IPR043917">
    <property type="entry name" value="DUF5753"/>
</dbReference>
<dbReference type="InterPro" id="IPR001387">
    <property type="entry name" value="Cro/C1-type_HTH"/>
</dbReference>
<name>A0ABP7FES7_9ACTN</name>
<dbReference type="Proteomes" id="UP001500908">
    <property type="component" value="Unassembled WGS sequence"/>
</dbReference>
<dbReference type="RefSeq" id="WP_344968788.1">
    <property type="nucleotide sequence ID" value="NZ_BAABDD010000005.1"/>
</dbReference>
<accession>A0ABP7FES7</accession>
<dbReference type="Pfam" id="PF19054">
    <property type="entry name" value="DUF5753"/>
    <property type="match status" value="1"/>
</dbReference>
<dbReference type="SUPFAM" id="SSF47413">
    <property type="entry name" value="lambda repressor-like DNA-binding domains"/>
    <property type="match status" value="1"/>
</dbReference>
<dbReference type="EMBL" id="BAABDD010000005">
    <property type="protein sequence ID" value="GAA3735819.1"/>
    <property type="molecule type" value="Genomic_DNA"/>
</dbReference>
<sequence>MVTTTVGRKRLGIELRKLRERKELTNLQAAQHIGVSEATLSRIETGKRFAKPAELRALMELYGVSDTQQQERFQAMSKIAVEESWWDEYDDVLPSGLDSYMGFESEAVALRSYDDQLLHGLLQTEDYARTVIHASRPRAPKEVVARLTELRMQRKHVLEREPALKLWNIIDESVLRRPVGGPAVMAAQLRHLAALAELPNLTVQVLPFARGAHVAMSGPFMLLEFDDPQDCNQLYLDAPTGNIFIQKREVVTEFRERFDLLNAAAMAPEESLSLIIAIAEDYAR</sequence>